<keyword evidence="4 7" id="KW-0812">Transmembrane</keyword>
<evidence type="ECO:0000256" key="5">
    <source>
        <dbReference type="ARBA" id="ARBA00022989"/>
    </source>
</evidence>
<gene>
    <name evidence="8" type="ORF">G3O07_12290</name>
</gene>
<evidence type="ECO:0000256" key="4">
    <source>
        <dbReference type="ARBA" id="ARBA00022692"/>
    </source>
</evidence>
<evidence type="ECO:0000313" key="8">
    <source>
        <dbReference type="EMBL" id="NES10340.1"/>
    </source>
</evidence>
<feature type="transmembrane region" description="Helical" evidence="7">
    <location>
        <begin position="344"/>
        <end position="363"/>
    </location>
</feature>
<dbReference type="RefSeq" id="WP_163936332.1">
    <property type="nucleotide sequence ID" value="NZ_BMQU01000018.1"/>
</dbReference>
<dbReference type="GO" id="GO:0022857">
    <property type="term" value="F:transmembrane transporter activity"/>
    <property type="evidence" value="ECO:0007669"/>
    <property type="project" value="InterPro"/>
</dbReference>
<keyword evidence="2" id="KW-0813">Transport</keyword>
<feature type="transmembrane region" description="Helical" evidence="7">
    <location>
        <begin position="228"/>
        <end position="248"/>
    </location>
</feature>
<evidence type="ECO:0000313" key="9">
    <source>
        <dbReference type="Proteomes" id="UP000471751"/>
    </source>
</evidence>
<reference evidence="8 9" key="1">
    <citation type="submission" date="2020-02" db="EMBL/GenBank/DDBJ databases">
        <title>Broccoli isolated Pseudomonas sp.</title>
        <authorList>
            <person name="Fujikawa T."/>
            <person name="Sawada H."/>
        </authorList>
    </citation>
    <scope>NUCLEOTIDE SEQUENCE [LARGE SCALE GENOMIC DNA]</scope>
    <source>
        <strain evidence="8 9">JCM 32154</strain>
    </source>
</reference>
<protein>
    <submittedName>
        <fullName evidence="8">BCCT family transporter</fullName>
    </submittedName>
</protein>
<dbReference type="EMBL" id="JAAHBT010000122">
    <property type="protein sequence ID" value="NES10340.1"/>
    <property type="molecule type" value="Genomic_DNA"/>
</dbReference>
<feature type="transmembrane region" description="Helical" evidence="7">
    <location>
        <begin position="473"/>
        <end position="493"/>
    </location>
</feature>
<keyword evidence="6 7" id="KW-0472">Membrane</keyword>
<feature type="transmembrane region" description="Helical" evidence="7">
    <location>
        <begin position="403"/>
        <end position="427"/>
    </location>
</feature>
<dbReference type="PANTHER" id="PTHR30047">
    <property type="entry name" value="HIGH-AFFINITY CHOLINE TRANSPORT PROTEIN-RELATED"/>
    <property type="match status" value="1"/>
</dbReference>
<accession>A0A6I5RRN8</accession>
<organism evidence="8 9">
    <name type="scientific">Pseudomonas laurentiana</name>
    <dbReference type="NCBI Taxonomy" id="2364649"/>
    <lineage>
        <taxon>Bacteria</taxon>
        <taxon>Pseudomonadati</taxon>
        <taxon>Pseudomonadota</taxon>
        <taxon>Gammaproteobacteria</taxon>
        <taxon>Pseudomonadales</taxon>
        <taxon>Pseudomonadaceae</taxon>
        <taxon>Pseudomonas</taxon>
    </lineage>
</organism>
<sequence>MSHKNKKIDVFLITVSLIAVLLTVIGLALFPTQAETTANQLFEFSTRTFGTSVQLLVFISSLAVLYLAFSKYGNIRFGSGKPEYSTTTWVFMFICAGMGSSTLYWGVMEWAYYYQTPGLNIVPQSRQALEYSVSYSFFHWGISAWSIYALASLAMAYHFHVRKKSGLNLASIVEAVTGFKATGPVGRTVDLIFLLTMMGALTVSLALTASTLTRGLSDLAGTPNTFTVQLMVIGGVAVLFSLSSYIGIDGGLQRLSKMVCIGALVFAGVVLLVGPTQFTINNTANAVGVMIQNYVHMSLFTDPAGDGAFTRNWTVFYWLWWVSYAPGVAMFVTRVSRGRQIKEVVFALLLGGSFGCWFFFGALESYSMHQFITGAIDVPKILTEQGGESAVSALLTALPLGKVFLAVYLFIMAVFCASHMDAAAYAVAATSTPNLREGEDPTPTHRLFWCLVLTLVPLAMLFAKASLSTMKTAVVLTAIPFMLILLVKIYGFFKWMLQDYSHVPAYRIEEEAARLAGESPEEKAPAPAAVATP</sequence>
<evidence type="ECO:0000256" key="3">
    <source>
        <dbReference type="ARBA" id="ARBA00022475"/>
    </source>
</evidence>
<feature type="transmembrane region" description="Helical" evidence="7">
    <location>
        <begin position="447"/>
        <end position="467"/>
    </location>
</feature>
<comment type="caution">
    <text evidence="8">The sequence shown here is derived from an EMBL/GenBank/DDBJ whole genome shotgun (WGS) entry which is preliminary data.</text>
</comment>
<feature type="transmembrane region" description="Helical" evidence="7">
    <location>
        <begin position="315"/>
        <end position="332"/>
    </location>
</feature>
<dbReference type="InterPro" id="IPR018093">
    <property type="entry name" value="BCCT_CS"/>
</dbReference>
<dbReference type="PANTHER" id="PTHR30047:SF12">
    <property type="entry name" value="BCCT-FAMILY TRANSPORTER"/>
    <property type="match status" value="1"/>
</dbReference>
<proteinExistence type="predicted"/>
<feature type="transmembrane region" description="Helical" evidence="7">
    <location>
        <begin position="89"/>
        <end position="107"/>
    </location>
</feature>
<keyword evidence="5 7" id="KW-1133">Transmembrane helix</keyword>
<name>A0A6I5RRN8_9PSED</name>
<dbReference type="Proteomes" id="UP000471751">
    <property type="component" value="Unassembled WGS sequence"/>
</dbReference>
<dbReference type="NCBIfam" id="TIGR00842">
    <property type="entry name" value="bcct"/>
    <property type="match status" value="1"/>
</dbReference>
<dbReference type="PROSITE" id="PS01303">
    <property type="entry name" value="BCCT"/>
    <property type="match status" value="1"/>
</dbReference>
<dbReference type="InterPro" id="IPR000060">
    <property type="entry name" value="BCCT_transptr"/>
</dbReference>
<dbReference type="GO" id="GO:0005886">
    <property type="term" value="C:plasma membrane"/>
    <property type="evidence" value="ECO:0007669"/>
    <property type="project" value="UniProtKB-SubCell"/>
</dbReference>
<evidence type="ECO:0000256" key="6">
    <source>
        <dbReference type="ARBA" id="ARBA00023136"/>
    </source>
</evidence>
<feature type="transmembrane region" description="Helical" evidence="7">
    <location>
        <begin position="189"/>
        <end position="208"/>
    </location>
</feature>
<evidence type="ECO:0000256" key="2">
    <source>
        <dbReference type="ARBA" id="ARBA00022448"/>
    </source>
</evidence>
<evidence type="ECO:0000256" key="7">
    <source>
        <dbReference type="SAM" id="Phobius"/>
    </source>
</evidence>
<keyword evidence="9" id="KW-1185">Reference proteome</keyword>
<feature type="transmembrane region" description="Helical" evidence="7">
    <location>
        <begin position="137"/>
        <end position="159"/>
    </location>
</feature>
<feature type="transmembrane region" description="Helical" evidence="7">
    <location>
        <begin position="50"/>
        <end position="69"/>
    </location>
</feature>
<dbReference type="Pfam" id="PF02028">
    <property type="entry name" value="BCCT"/>
    <property type="match status" value="1"/>
</dbReference>
<comment type="subcellular location">
    <subcellularLocation>
        <location evidence="1">Cell membrane</location>
        <topology evidence="1">Multi-pass membrane protein</topology>
    </subcellularLocation>
</comment>
<evidence type="ECO:0000256" key="1">
    <source>
        <dbReference type="ARBA" id="ARBA00004651"/>
    </source>
</evidence>
<dbReference type="AlphaFoldDB" id="A0A6I5RRN8"/>
<feature type="transmembrane region" description="Helical" evidence="7">
    <location>
        <begin position="260"/>
        <end position="280"/>
    </location>
</feature>
<dbReference type="NCBIfam" id="NF007412">
    <property type="entry name" value="PRK09950.1"/>
    <property type="match status" value="1"/>
</dbReference>
<keyword evidence="3" id="KW-1003">Cell membrane</keyword>